<dbReference type="InterPro" id="IPR036770">
    <property type="entry name" value="Ankyrin_rpt-contain_sf"/>
</dbReference>
<dbReference type="SMART" id="SM00248">
    <property type="entry name" value="ANK"/>
    <property type="match status" value="2"/>
</dbReference>
<evidence type="ECO:0000256" key="3">
    <source>
        <dbReference type="PROSITE-ProRule" id="PRU00023"/>
    </source>
</evidence>
<dbReference type="EMBL" id="LDAU01000091">
    <property type="protein sequence ID" value="KRX06790.1"/>
    <property type="molecule type" value="Genomic_DNA"/>
</dbReference>
<comment type="caution">
    <text evidence="5">The sequence shown here is derived from an EMBL/GenBank/DDBJ whole genome shotgun (WGS) entry which is preliminary data.</text>
</comment>
<dbReference type="PANTHER" id="PTHR24166:SF48">
    <property type="entry name" value="PROTEIN VAPYRIN"/>
    <property type="match status" value="1"/>
</dbReference>
<accession>A0A0V0QX59</accession>
<dbReference type="Proteomes" id="UP000054937">
    <property type="component" value="Unassembled WGS sequence"/>
</dbReference>
<dbReference type="InterPro" id="IPR002110">
    <property type="entry name" value="Ankyrin_rpt"/>
</dbReference>
<keyword evidence="6" id="KW-1185">Reference proteome</keyword>
<evidence type="ECO:0000313" key="6">
    <source>
        <dbReference type="Proteomes" id="UP000054937"/>
    </source>
</evidence>
<keyword evidence="4" id="KW-0175">Coiled coil</keyword>
<keyword evidence="2 3" id="KW-0040">ANK repeat</keyword>
<dbReference type="AlphaFoldDB" id="A0A0V0QX59"/>
<dbReference type="PANTHER" id="PTHR24166">
    <property type="entry name" value="ROLLING PEBBLES, ISOFORM B"/>
    <property type="match status" value="1"/>
</dbReference>
<organism evidence="5 6">
    <name type="scientific">Pseudocohnilembus persalinus</name>
    <name type="common">Ciliate</name>
    <dbReference type="NCBI Taxonomy" id="266149"/>
    <lineage>
        <taxon>Eukaryota</taxon>
        <taxon>Sar</taxon>
        <taxon>Alveolata</taxon>
        <taxon>Ciliophora</taxon>
        <taxon>Intramacronucleata</taxon>
        <taxon>Oligohymenophorea</taxon>
        <taxon>Scuticociliatia</taxon>
        <taxon>Philasterida</taxon>
        <taxon>Pseudocohnilembidae</taxon>
        <taxon>Pseudocohnilembus</taxon>
    </lineage>
</organism>
<protein>
    <submittedName>
        <fullName evidence="5">Ankyrin repeat-containing domain</fullName>
    </submittedName>
</protein>
<dbReference type="InParanoid" id="A0A0V0QX59"/>
<evidence type="ECO:0000256" key="1">
    <source>
        <dbReference type="ARBA" id="ARBA00022737"/>
    </source>
</evidence>
<evidence type="ECO:0000313" key="5">
    <source>
        <dbReference type="EMBL" id="KRX06790.1"/>
    </source>
</evidence>
<keyword evidence="1" id="KW-0677">Repeat</keyword>
<feature type="coiled-coil region" evidence="4">
    <location>
        <begin position="414"/>
        <end position="463"/>
    </location>
</feature>
<sequence length="886" mass="105255">MYNQIQELQEIQTEFNKKVQIQLQTVINNDDINDDQNQNESENNFGIIDEDFNSISNFNTQSQDISPQKAKNCKEFYKSASNINIKNKNNNSQYPWNRAISKEEINGKYVLETDFKQYCNQVKFELFKRQKQLQFEHKQKLNFSSLRQKNTFIPRDQLTYMNYTHFKLAQTLKPNQQPKSLCQLMNIASEDVDDEEQQDPQQSDQNLPYFEKRYDRKFVLNLENTITQNNYFTDMSQSRQSSNRKLTESSRNIMEKSQTLRKIDLNESLEKQKDNFLKVKSKDDLFKDKKQMAISSPNNLQTQKSVNCSNPFKLQNQDIKKPKKFYMNKSQQKIVSFPDFLEEEEELQESGKSNKIIIQESLVNIPKIDFQINKNKSQQEFQSESKVKIQQQSSNFLSEQKIIEDNQFTNQQLLSASKNNNDQENSEYKQKSQQQLLQEFLYYENYQKQKKQKEEILKNFLNQEQSKEQVRVQFQRKGDNRYSAIPSQDENNKQHIQTYSKRLSYKSQSLNQSIQEYESMNNSYSQKKDKFSISNQILRDKVMISNILAKCRKVTKKDEKLAAKDQRLKSRQFYKLQRNQKLKKKLDQMMQNYRKMKRCGIDLDRFINEKKNLFSKLTFERQGSFLFFRILKHNNKNLLEKMIDYDPGFVYEFDYMYLTPLHLSIMRNQFDIFQLLLERNSDIEALDLAGRPPLYYAIKNGNKEIVQILLRKGVDPFSPEKIDYLKLTDNQQVQNLIKRARKSRWTKREKLAPFVDDRNRSIHAKTSPSTNYKEIPEQKKGKFSTPEFLCFPDDLMAQFFAQFLAVSSFKTGDLSKTSKFLGEIFEFLKNYPRFRKCVFFFGGGLDLFLSVLRKVFQLVNIIEKLNACIPGPWNALLCQKLQPQMS</sequence>
<dbReference type="SUPFAM" id="SSF48403">
    <property type="entry name" value="Ankyrin repeat"/>
    <property type="match status" value="1"/>
</dbReference>
<dbReference type="OrthoDB" id="10264606at2759"/>
<evidence type="ECO:0000256" key="2">
    <source>
        <dbReference type="ARBA" id="ARBA00023043"/>
    </source>
</evidence>
<name>A0A0V0QX59_PSEPJ</name>
<proteinExistence type="predicted"/>
<reference evidence="5 6" key="1">
    <citation type="journal article" date="2015" name="Sci. Rep.">
        <title>Genome of the facultative scuticociliatosis pathogen Pseudocohnilembus persalinus provides insight into its virulence through horizontal gene transfer.</title>
        <authorList>
            <person name="Xiong J."/>
            <person name="Wang G."/>
            <person name="Cheng J."/>
            <person name="Tian M."/>
            <person name="Pan X."/>
            <person name="Warren A."/>
            <person name="Jiang C."/>
            <person name="Yuan D."/>
            <person name="Miao W."/>
        </authorList>
    </citation>
    <scope>NUCLEOTIDE SEQUENCE [LARGE SCALE GENOMIC DNA]</scope>
    <source>
        <strain evidence="5">36N120E</strain>
    </source>
</reference>
<dbReference type="Pfam" id="PF12796">
    <property type="entry name" value="Ank_2"/>
    <property type="match status" value="1"/>
</dbReference>
<dbReference type="InterPro" id="IPR050889">
    <property type="entry name" value="Dendritic_Spine_Reg/Scaffold"/>
</dbReference>
<dbReference type="PROSITE" id="PS50088">
    <property type="entry name" value="ANK_REPEAT"/>
    <property type="match status" value="2"/>
</dbReference>
<dbReference type="PROSITE" id="PS50297">
    <property type="entry name" value="ANK_REP_REGION"/>
    <property type="match status" value="2"/>
</dbReference>
<feature type="repeat" description="ANK" evidence="3">
    <location>
        <begin position="689"/>
        <end position="721"/>
    </location>
</feature>
<gene>
    <name evidence="5" type="ORF">PPERSA_11435</name>
</gene>
<dbReference type="Gene3D" id="1.25.40.20">
    <property type="entry name" value="Ankyrin repeat-containing domain"/>
    <property type="match status" value="1"/>
</dbReference>
<feature type="repeat" description="ANK" evidence="3">
    <location>
        <begin position="656"/>
        <end position="688"/>
    </location>
</feature>
<evidence type="ECO:0000256" key="4">
    <source>
        <dbReference type="SAM" id="Coils"/>
    </source>
</evidence>